<sequence>MRSLRILGFATLALALPSPAVQENSAAIVKRGVEDSVAVEGLYKRGPIDQAFSSAAADLSSSVNPKITVIQSSVATLKSSTDAQVTAQAVATIRTNLQGIAVDLGRDGIVIVGAVSSLGRAVPALTQADIDNLTAALNSLTSTLTNIQATLVLVQSVSASTTAAVASNIFTVRLSATTIVNPVQILVPNIIASGTIKGLNVTNLTEAYRKFDVIGVELISGL</sequence>
<dbReference type="AlphaFoldDB" id="A0A9P9WTY3"/>
<evidence type="ECO:0000256" key="1">
    <source>
        <dbReference type="SAM" id="SignalP"/>
    </source>
</evidence>
<feature type="signal peptide" evidence="1">
    <location>
        <begin position="1"/>
        <end position="15"/>
    </location>
</feature>
<gene>
    <name evidence="2" type="ORF">JX265_002246</name>
</gene>
<proteinExistence type="predicted"/>
<dbReference type="EMBL" id="JAFIMR010000004">
    <property type="protein sequence ID" value="KAI1879292.1"/>
    <property type="molecule type" value="Genomic_DNA"/>
</dbReference>
<evidence type="ECO:0000313" key="3">
    <source>
        <dbReference type="Proteomes" id="UP000829685"/>
    </source>
</evidence>
<name>A0A9P9WTY3_9PEZI</name>
<keyword evidence="3" id="KW-1185">Reference proteome</keyword>
<reference evidence="2" key="1">
    <citation type="submission" date="2021-03" db="EMBL/GenBank/DDBJ databases">
        <title>Revisited historic fungal species revealed as producer of novel bioactive compounds through whole genome sequencing and comparative genomics.</title>
        <authorList>
            <person name="Vignolle G.A."/>
            <person name="Hochenegger N."/>
            <person name="Mach R.L."/>
            <person name="Mach-Aigner A.R."/>
            <person name="Javad Rahimi M."/>
            <person name="Salim K.A."/>
            <person name="Chan C.M."/>
            <person name="Lim L.B.L."/>
            <person name="Cai F."/>
            <person name="Druzhinina I.S."/>
            <person name="U'Ren J.M."/>
            <person name="Derntl C."/>
        </authorList>
    </citation>
    <scope>NUCLEOTIDE SEQUENCE</scope>
    <source>
        <strain evidence="2">TUCIM 5799</strain>
    </source>
</reference>
<dbReference type="Proteomes" id="UP000829685">
    <property type="component" value="Unassembled WGS sequence"/>
</dbReference>
<keyword evidence="1" id="KW-0732">Signal</keyword>
<accession>A0A9P9WTY3</accession>
<comment type="caution">
    <text evidence="2">The sequence shown here is derived from an EMBL/GenBank/DDBJ whole genome shotgun (WGS) entry which is preliminary data.</text>
</comment>
<protein>
    <submittedName>
        <fullName evidence="2">Uncharacterized protein</fullName>
    </submittedName>
</protein>
<evidence type="ECO:0000313" key="2">
    <source>
        <dbReference type="EMBL" id="KAI1879292.1"/>
    </source>
</evidence>
<feature type="chain" id="PRO_5040432701" evidence="1">
    <location>
        <begin position="16"/>
        <end position="222"/>
    </location>
</feature>
<organism evidence="2 3">
    <name type="scientific">Neoarthrinium moseri</name>
    <dbReference type="NCBI Taxonomy" id="1658444"/>
    <lineage>
        <taxon>Eukaryota</taxon>
        <taxon>Fungi</taxon>
        <taxon>Dikarya</taxon>
        <taxon>Ascomycota</taxon>
        <taxon>Pezizomycotina</taxon>
        <taxon>Sordariomycetes</taxon>
        <taxon>Xylariomycetidae</taxon>
        <taxon>Amphisphaeriales</taxon>
        <taxon>Apiosporaceae</taxon>
        <taxon>Neoarthrinium</taxon>
    </lineage>
</organism>
<dbReference type="OrthoDB" id="4777627at2759"/>